<dbReference type="InterPro" id="IPR001810">
    <property type="entry name" value="F-box_dom"/>
</dbReference>
<dbReference type="EMBL" id="JBEHCU010012905">
    <property type="protein sequence ID" value="KAL1374953.1"/>
    <property type="molecule type" value="Genomic_DNA"/>
</dbReference>
<dbReference type="PROSITE" id="PS50181">
    <property type="entry name" value="FBOX"/>
    <property type="match status" value="1"/>
</dbReference>
<evidence type="ECO:0000313" key="3">
    <source>
        <dbReference type="Proteomes" id="UP001562425"/>
    </source>
</evidence>
<dbReference type="SUPFAM" id="SSF52047">
    <property type="entry name" value="RNI-like"/>
    <property type="match status" value="1"/>
</dbReference>
<gene>
    <name evidence="2" type="ORF">pipiens_004779</name>
</gene>
<dbReference type="Proteomes" id="UP001562425">
    <property type="component" value="Unassembled WGS sequence"/>
</dbReference>
<comment type="caution">
    <text evidence="2">The sequence shown here is derived from an EMBL/GenBank/DDBJ whole genome shotgun (WGS) entry which is preliminary data.</text>
</comment>
<dbReference type="PANTHER" id="PTHR38926:SF5">
    <property type="entry name" value="F-BOX AND LEUCINE-RICH REPEAT PROTEIN 6"/>
    <property type="match status" value="1"/>
</dbReference>
<organism evidence="2 3">
    <name type="scientific">Culex pipiens pipiens</name>
    <name type="common">Northern house mosquito</name>
    <dbReference type="NCBI Taxonomy" id="38569"/>
    <lineage>
        <taxon>Eukaryota</taxon>
        <taxon>Metazoa</taxon>
        <taxon>Ecdysozoa</taxon>
        <taxon>Arthropoda</taxon>
        <taxon>Hexapoda</taxon>
        <taxon>Insecta</taxon>
        <taxon>Pterygota</taxon>
        <taxon>Neoptera</taxon>
        <taxon>Endopterygota</taxon>
        <taxon>Diptera</taxon>
        <taxon>Nematocera</taxon>
        <taxon>Culicoidea</taxon>
        <taxon>Culicidae</taxon>
        <taxon>Culicinae</taxon>
        <taxon>Culicini</taxon>
        <taxon>Culex</taxon>
        <taxon>Culex</taxon>
    </lineage>
</organism>
<sequence>MESCEICGQSRSLADGTIGVPCSGPCGQTVHAHCAAVSGVRLANADCADLPELADGVWTEVFRNLSANVLLRMRLVCRRWRDIVTGSPALMAELTVSLRGRKVKPDYLLPVSKASLRSFEGIDGGWWESFGGGLVEIEIKSRQYEDTPRIKLAGVLKMLKHTPNLRRLELGGCYLIDKHSVSADYCLEKVEKLVLDNIQNHAGRLKIFRKICPNVKSLVMTWFEEDAVVDPVEVAKFVKGYRSGLEELEVNCLDQCLTELLKLDRLNLKKLTLTYDTPEEKEFKDDRKLMKLLRMHRSLEYLDVQGMLTFNNRNGMMLNELGQLLPNLKFLSIYASHVDPSFLHQIVKLQTFKIRGREKSLTSIRSSTFTGESHPNLRELHLTNVHLNDEHVLATLPNLRILSLKKCKLDSWRAFLTALSALPLLQNLKLDIYKVGCEPTRHTLHPKALTNLRYLKFTSHNTTAKDTARHMLVTLVTMVPNLWELHLKYIELGPEVLGAIFLNLTQLKRFVTSGCDTESVLSCHIRQQCCALEELKLK</sequence>
<proteinExistence type="predicted"/>
<dbReference type="InterPro" id="IPR036047">
    <property type="entry name" value="F-box-like_dom_sf"/>
</dbReference>
<keyword evidence="3" id="KW-1185">Reference proteome</keyword>
<dbReference type="SUPFAM" id="SSF81383">
    <property type="entry name" value="F-box domain"/>
    <property type="match status" value="1"/>
</dbReference>
<dbReference type="Pfam" id="PF00646">
    <property type="entry name" value="F-box"/>
    <property type="match status" value="1"/>
</dbReference>
<evidence type="ECO:0000259" key="1">
    <source>
        <dbReference type="PROSITE" id="PS50181"/>
    </source>
</evidence>
<dbReference type="AlphaFoldDB" id="A0ABD1CF48"/>
<dbReference type="PANTHER" id="PTHR38926">
    <property type="entry name" value="F-BOX DOMAIN CONTAINING PROTEIN, EXPRESSED"/>
    <property type="match status" value="1"/>
</dbReference>
<dbReference type="CDD" id="cd09917">
    <property type="entry name" value="F-box_SF"/>
    <property type="match status" value="1"/>
</dbReference>
<accession>A0ABD1CF48</accession>
<name>A0ABD1CF48_CULPP</name>
<dbReference type="InterPro" id="IPR032675">
    <property type="entry name" value="LRR_dom_sf"/>
</dbReference>
<feature type="domain" description="F-box" evidence="1">
    <location>
        <begin position="47"/>
        <end position="94"/>
    </location>
</feature>
<evidence type="ECO:0000313" key="2">
    <source>
        <dbReference type="EMBL" id="KAL1374953.1"/>
    </source>
</evidence>
<dbReference type="SMART" id="SM00256">
    <property type="entry name" value="FBOX"/>
    <property type="match status" value="1"/>
</dbReference>
<protein>
    <recommendedName>
        <fullName evidence="1">F-box domain-containing protein</fullName>
    </recommendedName>
</protein>
<dbReference type="Gene3D" id="3.80.10.10">
    <property type="entry name" value="Ribonuclease Inhibitor"/>
    <property type="match status" value="2"/>
</dbReference>
<reference evidence="2 3" key="1">
    <citation type="submission" date="2024-05" db="EMBL/GenBank/DDBJ databases">
        <title>Culex pipiens pipiens assembly and annotation.</title>
        <authorList>
            <person name="Alout H."/>
            <person name="Durand T."/>
        </authorList>
    </citation>
    <scope>NUCLEOTIDE SEQUENCE [LARGE SCALE GENOMIC DNA]</scope>
    <source>
        <strain evidence="2">HA-2024</strain>
        <tissue evidence="2">Whole body</tissue>
    </source>
</reference>